<protein>
    <submittedName>
        <fullName evidence="2">DUF547 domain-containing protein</fullName>
    </submittedName>
</protein>
<dbReference type="Pfam" id="PF04784">
    <property type="entry name" value="DUF547"/>
    <property type="match status" value="1"/>
</dbReference>
<dbReference type="InterPro" id="IPR006869">
    <property type="entry name" value="DUF547"/>
</dbReference>
<dbReference type="EMBL" id="JBHSSW010000003">
    <property type="protein sequence ID" value="MFC6196891.1"/>
    <property type="molecule type" value="Genomic_DNA"/>
</dbReference>
<name>A0ABW1S5H4_9PROT</name>
<dbReference type="PANTHER" id="PTHR46361">
    <property type="entry name" value="ELECTRON CARRIER/ PROTEIN DISULFIDE OXIDOREDUCTASE"/>
    <property type="match status" value="1"/>
</dbReference>
<proteinExistence type="predicted"/>
<keyword evidence="3" id="KW-1185">Reference proteome</keyword>
<dbReference type="PANTHER" id="PTHR46361:SF3">
    <property type="entry name" value="ELECTRON CARRIER_ PROTEIN DISULFIDE OXIDOREDUCTASE"/>
    <property type="match status" value="1"/>
</dbReference>
<reference evidence="3" key="1">
    <citation type="journal article" date="2019" name="Int. J. Syst. Evol. Microbiol.">
        <title>The Global Catalogue of Microorganisms (GCM) 10K type strain sequencing project: providing services to taxonomists for standard genome sequencing and annotation.</title>
        <authorList>
            <consortium name="The Broad Institute Genomics Platform"/>
            <consortium name="The Broad Institute Genome Sequencing Center for Infectious Disease"/>
            <person name="Wu L."/>
            <person name="Ma J."/>
        </authorList>
    </citation>
    <scope>NUCLEOTIDE SEQUENCE [LARGE SCALE GENOMIC DNA]</scope>
    <source>
        <strain evidence="3">CGMCC-1.15741</strain>
    </source>
</reference>
<comment type="caution">
    <text evidence="2">The sequence shown here is derived from an EMBL/GenBank/DDBJ whole genome shotgun (WGS) entry which is preliminary data.</text>
</comment>
<sequence>MSDLHKQKTVSETDQHAVWSEILARYVVDSADGINRFDYAALREHTDDRAKLKAYIDALSSQAISTLPDAERFAAYANLYNALTIQLIVEHEPVSSITKIRPGLFSIGPWKKELIEVEGETLSLDEIEHEKLRKGFGDPRVHYAVNCASLGCPNLKKTAWEAETLDADLDAAAREYINHPRGVTIRSDGRLQVSTIYRWFREDFGGNEDGVIAHLLAYAEPDLAEKIRANPDIADHKYDWSINSPDA</sequence>
<feature type="domain" description="DUF547" evidence="1">
    <location>
        <begin position="65"/>
        <end position="177"/>
    </location>
</feature>
<gene>
    <name evidence="2" type="ORF">ACFQDM_02310</name>
</gene>
<evidence type="ECO:0000313" key="2">
    <source>
        <dbReference type="EMBL" id="MFC6196891.1"/>
    </source>
</evidence>
<evidence type="ECO:0000259" key="1">
    <source>
        <dbReference type="Pfam" id="PF04784"/>
    </source>
</evidence>
<accession>A0ABW1S5H4</accession>
<dbReference type="Proteomes" id="UP001596303">
    <property type="component" value="Unassembled WGS sequence"/>
</dbReference>
<dbReference type="RefSeq" id="WP_377374908.1">
    <property type="nucleotide sequence ID" value="NZ_JBHSSW010000003.1"/>
</dbReference>
<organism evidence="2 3">
    <name type="scientific">Ponticaulis profundi</name>
    <dbReference type="NCBI Taxonomy" id="2665222"/>
    <lineage>
        <taxon>Bacteria</taxon>
        <taxon>Pseudomonadati</taxon>
        <taxon>Pseudomonadota</taxon>
        <taxon>Alphaproteobacteria</taxon>
        <taxon>Hyphomonadales</taxon>
        <taxon>Hyphomonadaceae</taxon>
        <taxon>Ponticaulis</taxon>
    </lineage>
</organism>
<evidence type="ECO:0000313" key="3">
    <source>
        <dbReference type="Proteomes" id="UP001596303"/>
    </source>
</evidence>